<reference evidence="2 4" key="2">
    <citation type="submission" date="2016-11" db="EMBL/GenBank/DDBJ databases">
        <title>Whole genomes of Flavobacteriaceae.</title>
        <authorList>
            <person name="Stine C."/>
            <person name="Li C."/>
            <person name="Tadesse D."/>
        </authorList>
    </citation>
    <scope>NUCLEOTIDE SEQUENCE [LARGE SCALE GENOMIC DNA]</scope>
    <source>
        <strain evidence="2 4">ATCC 29551</strain>
    </source>
</reference>
<protein>
    <submittedName>
        <fullName evidence="1">Uncharacterized protein</fullName>
    </submittedName>
</protein>
<dbReference type="STRING" id="991.IW20_21085"/>
<evidence type="ECO:0000313" key="4">
    <source>
        <dbReference type="Proteomes" id="UP000198424"/>
    </source>
</evidence>
<dbReference type="Gene3D" id="2.170.16.10">
    <property type="entry name" value="Hedgehog/Intein (Hint) domain"/>
    <property type="match status" value="1"/>
</dbReference>
<dbReference type="eggNOG" id="ENOG502ZCRX">
    <property type="taxonomic scope" value="Bacteria"/>
</dbReference>
<accession>A0A086A0E7</accession>
<evidence type="ECO:0000313" key="2">
    <source>
        <dbReference type="EMBL" id="OXA89481.1"/>
    </source>
</evidence>
<dbReference type="Proteomes" id="UP000028712">
    <property type="component" value="Unassembled WGS sequence"/>
</dbReference>
<proteinExistence type="predicted"/>
<dbReference type="EMBL" id="JPRM01000041">
    <property type="protein sequence ID" value="KFF10161.1"/>
    <property type="molecule type" value="Genomic_DNA"/>
</dbReference>
<gene>
    <name evidence="2" type="ORF">B0A62_20655</name>
    <name evidence="1" type="ORF">IW20_21085</name>
</gene>
<name>A0A086A0E7_FLAHY</name>
<keyword evidence="4" id="KW-1185">Reference proteome</keyword>
<dbReference type="EMBL" id="MUGY01000030">
    <property type="protein sequence ID" value="OXA89481.1"/>
    <property type="molecule type" value="Genomic_DNA"/>
</dbReference>
<reference evidence="1 3" key="1">
    <citation type="submission" date="2014-07" db="EMBL/GenBank/DDBJ databases">
        <title>Genome of Flavobacterium hydatis DSM 2063.</title>
        <authorList>
            <person name="Pipes S.E."/>
            <person name="Stropko S.J."/>
            <person name="Newman J.D."/>
        </authorList>
    </citation>
    <scope>NUCLEOTIDE SEQUENCE [LARGE SCALE GENOMIC DNA]</scope>
    <source>
        <strain evidence="1 3">DSM 2063</strain>
    </source>
</reference>
<dbReference type="RefSeq" id="WP_035626904.1">
    <property type="nucleotide sequence ID" value="NZ_JBEWQG010000026.1"/>
</dbReference>
<organism evidence="1 3">
    <name type="scientific">Flavobacterium hydatis</name>
    <name type="common">Cytophaga aquatilis</name>
    <dbReference type="NCBI Taxonomy" id="991"/>
    <lineage>
        <taxon>Bacteria</taxon>
        <taxon>Pseudomonadati</taxon>
        <taxon>Bacteroidota</taxon>
        <taxon>Flavobacteriia</taxon>
        <taxon>Flavobacteriales</taxon>
        <taxon>Flavobacteriaceae</taxon>
        <taxon>Flavobacterium</taxon>
    </lineage>
</organism>
<dbReference type="AlphaFoldDB" id="A0A086A0E7"/>
<dbReference type="OrthoDB" id="7191465at2"/>
<evidence type="ECO:0000313" key="1">
    <source>
        <dbReference type="EMBL" id="KFF10161.1"/>
    </source>
</evidence>
<dbReference type="Proteomes" id="UP000198424">
    <property type="component" value="Unassembled WGS sequence"/>
</dbReference>
<evidence type="ECO:0000313" key="3">
    <source>
        <dbReference type="Proteomes" id="UP000028712"/>
    </source>
</evidence>
<comment type="caution">
    <text evidence="1">The sequence shown here is derived from an EMBL/GenBank/DDBJ whole genome shotgun (WGS) entry which is preliminary data.</text>
</comment>
<sequence>MKNNFTPATNALITIPRGLKPIDHFEKGDAVSAISVKLYRGKIKLSSSKAKISFSTGNQYQSNKMVYMTLHRDDTPYLVCNSNLPFLLPNGKYTRADKLFSGQEIVDKNGKSLKIDNLSIKKHKGEARQISTDIKWDNTPNGHLLLINDIVVGDFILQVYFDQLPHEMIQ</sequence>